<feature type="transmembrane region" description="Helical" evidence="5">
    <location>
        <begin position="74"/>
        <end position="92"/>
    </location>
</feature>
<feature type="transmembrane region" description="Helical" evidence="5">
    <location>
        <begin position="33"/>
        <end position="54"/>
    </location>
</feature>
<feature type="transmembrane region" description="Helical" evidence="5">
    <location>
        <begin position="123"/>
        <end position="141"/>
    </location>
</feature>
<feature type="transmembrane region" description="Helical" evidence="5">
    <location>
        <begin position="179"/>
        <end position="202"/>
    </location>
</feature>
<accession>A0ABV6HWV0</accession>
<dbReference type="Proteomes" id="UP001589769">
    <property type="component" value="Unassembled WGS sequence"/>
</dbReference>
<dbReference type="Pfam" id="PF00892">
    <property type="entry name" value="EamA"/>
    <property type="match status" value="1"/>
</dbReference>
<feature type="transmembrane region" description="Helical" evidence="5">
    <location>
        <begin position="262"/>
        <end position="282"/>
    </location>
</feature>
<dbReference type="PANTHER" id="PTHR22911:SF6">
    <property type="entry name" value="SOLUTE CARRIER FAMILY 35 MEMBER G1"/>
    <property type="match status" value="1"/>
</dbReference>
<evidence type="ECO:0000256" key="5">
    <source>
        <dbReference type="SAM" id="Phobius"/>
    </source>
</evidence>
<dbReference type="EMBL" id="JBHLWA010000032">
    <property type="protein sequence ID" value="MFC0323360.1"/>
    <property type="molecule type" value="Genomic_DNA"/>
</dbReference>
<organism evidence="7 8">
    <name type="scientific">Gallibacterium melopsittaci</name>
    <dbReference type="NCBI Taxonomy" id="516063"/>
    <lineage>
        <taxon>Bacteria</taxon>
        <taxon>Pseudomonadati</taxon>
        <taxon>Pseudomonadota</taxon>
        <taxon>Gammaproteobacteria</taxon>
        <taxon>Pasteurellales</taxon>
        <taxon>Pasteurellaceae</taxon>
        <taxon>Gallibacterium</taxon>
    </lineage>
</organism>
<feature type="transmembrane region" description="Helical" evidence="5">
    <location>
        <begin position="208"/>
        <end position="226"/>
    </location>
</feature>
<reference evidence="7 8" key="1">
    <citation type="submission" date="2024-09" db="EMBL/GenBank/DDBJ databases">
        <authorList>
            <person name="Sun Q."/>
            <person name="Mori K."/>
        </authorList>
    </citation>
    <scope>NUCLEOTIDE SEQUENCE [LARGE SCALE GENOMIC DNA]</scope>
    <source>
        <strain evidence="7 8">CCM 7538</strain>
    </source>
</reference>
<sequence length="285" mass="31234">MNILQSLWMVFASATFAIMAAFIKLAAEDGASLGAIIFTRGLPSVLLIWLWVLFARQHRSFKTPRLRSHLTRSIFGVLSIWCGFYAYAHLPLATAASLNYTTTLFITFWTVLTTVMAHRTIQILAVALGFLGVLIVLRPSINAQDWFAILVGVLSGLSATGAVLTVKRLGQAGEPVWRTVFYFSVSVTVIGFVGFLLADNYLADIHSIWYLLGIGIFGLLGQLGLTRSFSYGATVLTATLQYTAIIFSALLSLWLWDTSIDLLSWLGMFVIVASGGLCAYGTRKE</sequence>
<gene>
    <name evidence="7" type="ORF">ACFFHT_07290</name>
</gene>
<feature type="transmembrane region" description="Helical" evidence="5">
    <location>
        <begin position="7"/>
        <end position="27"/>
    </location>
</feature>
<dbReference type="RefSeq" id="WP_382374881.1">
    <property type="nucleotide sequence ID" value="NZ_JBHLWA010000032.1"/>
</dbReference>
<keyword evidence="8" id="KW-1185">Reference proteome</keyword>
<keyword evidence="2 5" id="KW-0812">Transmembrane</keyword>
<name>A0ABV6HWV0_9PAST</name>
<feature type="transmembrane region" description="Helical" evidence="5">
    <location>
        <begin position="147"/>
        <end position="167"/>
    </location>
</feature>
<comment type="caution">
    <text evidence="7">The sequence shown here is derived from an EMBL/GenBank/DDBJ whole genome shotgun (WGS) entry which is preliminary data.</text>
</comment>
<feature type="transmembrane region" description="Helical" evidence="5">
    <location>
        <begin position="233"/>
        <end position="256"/>
    </location>
</feature>
<evidence type="ECO:0000256" key="4">
    <source>
        <dbReference type="ARBA" id="ARBA00023136"/>
    </source>
</evidence>
<dbReference type="PANTHER" id="PTHR22911">
    <property type="entry name" value="ACYL-MALONYL CONDENSING ENZYME-RELATED"/>
    <property type="match status" value="1"/>
</dbReference>
<evidence type="ECO:0000256" key="1">
    <source>
        <dbReference type="ARBA" id="ARBA00004141"/>
    </source>
</evidence>
<protein>
    <submittedName>
        <fullName evidence="7">DMT family transporter</fullName>
    </submittedName>
</protein>
<keyword evidence="3 5" id="KW-1133">Transmembrane helix</keyword>
<dbReference type="SUPFAM" id="SSF103481">
    <property type="entry name" value="Multidrug resistance efflux transporter EmrE"/>
    <property type="match status" value="2"/>
</dbReference>
<feature type="domain" description="EamA" evidence="6">
    <location>
        <begin position="7"/>
        <end position="137"/>
    </location>
</feature>
<comment type="subcellular location">
    <subcellularLocation>
        <location evidence="1">Membrane</location>
        <topology evidence="1">Multi-pass membrane protein</topology>
    </subcellularLocation>
</comment>
<evidence type="ECO:0000256" key="2">
    <source>
        <dbReference type="ARBA" id="ARBA00022692"/>
    </source>
</evidence>
<evidence type="ECO:0000313" key="8">
    <source>
        <dbReference type="Proteomes" id="UP001589769"/>
    </source>
</evidence>
<evidence type="ECO:0000313" key="7">
    <source>
        <dbReference type="EMBL" id="MFC0323360.1"/>
    </source>
</evidence>
<evidence type="ECO:0000259" key="6">
    <source>
        <dbReference type="Pfam" id="PF00892"/>
    </source>
</evidence>
<evidence type="ECO:0000256" key="3">
    <source>
        <dbReference type="ARBA" id="ARBA00022989"/>
    </source>
</evidence>
<proteinExistence type="predicted"/>
<dbReference type="InterPro" id="IPR037185">
    <property type="entry name" value="EmrE-like"/>
</dbReference>
<keyword evidence="4 5" id="KW-0472">Membrane</keyword>
<dbReference type="InterPro" id="IPR000620">
    <property type="entry name" value="EamA_dom"/>
</dbReference>